<accession>A0A2P2E3G4</accession>
<gene>
    <name evidence="1" type="ORF">LPTSP4_29020</name>
</gene>
<reference evidence="1 2" key="1">
    <citation type="submission" date="2018-02" db="EMBL/GenBank/DDBJ databases">
        <title>Novel Leptospira species isolated from soil and water in Japan.</title>
        <authorList>
            <person name="Nakao R."/>
            <person name="Masuzawa T."/>
        </authorList>
    </citation>
    <scope>NUCLEOTIDE SEQUENCE [LARGE SCALE GENOMIC DNA]</scope>
    <source>
        <strain evidence="1 2">YH101</strain>
    </source>
</reference>
<dbReference type="Proteomes" id="UP000245133">
    <property type="component" value="Unassembled WGS sequence"/>
</dbReference>
<protein>
    <submittedName>
        <fullName evidence="1">Uncharacterized protein</fullName>
    </submittedName>
</protein>
<name>A0A2P2E3G4_9LEPT</name>
<proteinExistence type="predicted"/>
<organism evidence="1 2">
    <name type="scientific">Leptospira ryugenii</name>
    <dbReference type="NCBI Taxonomy" id="1917863"/>
    <lineage>
        <taxon>Bacteria</taxon>
        <taxon>Pseudomonadati</taxon>
        <taxon>Spirochaetota</taxon>
        <taxon>Spirochaetia</taxon>
        <taxon>Leptospirales</taxon>
        <taxon>Leptospiraceae</taxon>
        <taxon>Leptospira</taxon>
    </lineage>
</organism>
<evidence type="ECO:0000313" key="2">
    <source>
        <dbReference type="Proteomes" id="UP000245133"/>
    </source>
</evidence>
<comment type="caution">
    <text evidence="1">The sequence shown here is derived from an EMBL/GenBank/DDBJ whole genome shotgun (WGS) entry which is preliminary data.</text>
</comment>
<sequence length="116" mass="12908">MKFTFGRTVNVRLLAEAFKLEIELLAGWEKAIFELIELTSIDLLNVTTIFEETLTPVAWFAGTEDVTWKGPVAVVGNAMIPSSKGSGFGVQVQVEMSSKKWIALFIMGRLISLHIY</sequence>
<dbReference type="EMBL" id="BFBB01000008">
    <property type="protein sequence ID" value="GBF51366.1"/>
    <property type="molecule type" value="Genomic_DNA"/>
</dbReference>
<evidence type="ECO:0000313" key="1">
    <source>
        <dbReference type="EMBL" id="GBF51366.1"/>
    </source>
</evidence>
<dbReference type="AlphaFoldDB" id="A0A2P2E3G4"/>
<keyword evidence="2" id="KW-1185">Reference proteome</keyword>